<evidence type="ECO:0000256" key="5">
    <source>
        <dbReference type="ARBA" id="ARBA00022673"/>
    </source>
</evidence>
<keyword evidence="3 17" id="KW-0813">Transport</keyword>
<comment type="caution">
    <text evidence="20">The sequence shown here is derived from an EMBL/GenBank/DDBJ whole genome shotgun (WGS) entry which is preliminary data.</text>
</comment>
<keyword evidence="13 17" id="KW-0407">Ion channel</keyword>
<dbReference type="PANTHER" id="PTHR13462">
    <property type="entry name" value="CALCIUM UNIPORTER PROTEIN, MITOCHONDRIAL"/>
    <property type="match status" value="1"/>
</dbReference>
<feature type="domain" description="Calcium uniporter protein C-terminal" evidence="19">
    <location>
        <begin position="316"/>
        <end position="439"/>
    </location>
</feature>
<organism evidence="20 21">
    <name type="scientific">Lepraria finkii</name>
    <dbReference type="NCBI Taxonomy" id="1340010"/>
    <lineage>
        <taxon>Eukaryota</taxon>
        <taxon>Fungi</taxon>
        <taxon>Dikarya</taxon>
        <taxon>Ascomycota</taxon>
        <taxon>Pezizomycotina</taxon>
        <taxon>Lecanoromycetes</taxon>
        <taxon>OSLEUM clade</taxon>
        <taxon>Lecanoromycetidae</taxon>
        <taxon>Lecanorales</taxon>
        <taxon>Lecanorineae</taxon>
        <taxon>Stereocaulaceae</taxon>
        <taxon>Lepraria</taxon>
    </lineage>
</organism>
<evidence type="ECO:0000256" key="13">
    <source>
        <dbReference type="ARBA" id="ARBA00023303"/>
    </source>
</evidence>
<dbReference type="Pfam" id="PF04678">
    <property type="entry name" value="MCU"/>
    <property type="match status" value="1"/>
</dbReference>
<reference evidence="20 21" key="1">
    <citation type="submission" date="2024-09" db="EMBL/GenBank/DDBJ databases">
        <title>Rethinking Asexuality: The Enigmatic Case of Functional Sexual Genes in Lepraria (Stereocaulaceae).</title>
        <authorList>
            <person name="Doellman M."/>
            <person name="Sun Y."/>
            <person name="Barcenas-Pena A."/>
            <person name="Lumbsch H.T."/>
            <person name="Grewe F."/>
        </authorList>
    </citation>
    <scope>NUCLEOTIDE SEQUENCE [LARGE SCALE GENOMIC DNA]</scope>
    <source>
        <strain evidence="20 21">Grewe 0041</strain>
    </source>
</reference>
<feature type="region of interest" description="Disordered" evidence="18">
    <location>
        <begin position="463"/>
        <end position="498"/>
    </location>
</feature>
<comment type="function">
    <text evidence="16">Highly selective calcium channel localized to the inner mitochondrial membrane, which mediates calcium uptake into the mitochondrial matrix. Mitochondrial calcium homeostasis plays key roles in cellular physiology and regulates ATP production, cytoplasmic calcium signals and activation of cell death pathways. Sufficient to operate as a pore-forming channel without the need of calcium-sensor or auxiliary subunit.</text>
</comment>
<keyword evidence="9 17" id="KW-1133">Transmembrane helix</keyword>
<accession>A0ABR4BNU7</accession>
<evidence type="ECO:0000256" key="15">
    <source>
        <dbReference type="ARBA" id="ARBA00044966"/>
    </source>
</evidence>
<sequence length="498" mass="56463">MQRLTSRALFSIRPLVTPKRQHASGSTRSLPAKTSSTWGCHTPSYTACRTLWSPATFQAKAGTIGATRSLYTSSQSRQEAAFESAIDKQQEEKQARTPWHREGSDTPPAGRQRSAGAMNKGKLLTTPSRLLKLIIPLTTLDKNFDRKDMEPLALLVHPHQPLSYLERLIQSELPTVTSDKGESKIPEVHFRAEDSQQDEIDQNKKTDDTAEDMHEDYKGVLEEMKFDGKSEKTGKLGKKSELKFGNLGEGGVESYSGFGHEGPSAGLGHGPRKFVRWSSSTEIGDFIRDAARGQEFAVEIEGAPEVIRIAVPSFNDRTHYLRLRLRKTASKIIDLAVTKKECDMQAHRGAQRVAIGGAGALITYWYVVYRLTFETDLGWDTMEPVTYLVGLSTLICGYLWFLYHNREVSYRSALNLTISRRQTKLYADKGFDIQKWDALIEEANNYRREIKQIANEYDVDWDEKQDEKDEKVTEAMAKVRKDKQNERKDKDDKEEDDD</sequence>
<evidence type="ECO:0000256" key="17">
    <source>
        <dbReference type="RuleBase" id="RU367035"/>
    </source>
</evidence>
<evidence type="ECO:0000259" key="19">
    <source>
        <dbReference type="Pfam" id="PF04678"/>
    </source>
</evidence>
<keyword evidence="8 17" id="KW-0106">Calcium</keyword>
<evidence type="ECO:0000256" key="9">
    <source>
        <dbReference type="ARBA" id="ARBA00022989"/>
    </source>
</evidence>
<keyword evidence="10 17" id="KW-0406">Ion transport</keyword>
<evidence type="ECO:0000256" key="10">
    <source>
        <dbReference type="ARBA" id="ARBA00023065"/>
    </source>
</evidence>
<dbReference type="PANTHER" id="PTHR13462:SF10">
    <property type="entry name" value="CALCIUM UNIPORTER PROTEIN, MITOCHONDRIAL"/>
    <property type="match status" value="1"/>
</dbReference>
<evidence type="ECO:0000313" key="21">
    <source>
        <dbReference type="Proteomes" id="UP001590951"/>
    </source>
</evidence>
<feature type="compositionally biased region" description="Basic and acidic residues" evidence="18">
    <location>
        <begin position="465"/>
        <end position="491"/>
    </location>
</feature>
<keyword evidence="12 17" id="KW-0472">Membrane</keyword>
<comment type="similarity">
    <text evidence="2 17">Belongs to the MCU (TC 1.A.77) family.</text>
</comment>
<gene>
    <name evidence="20" type="ORF">ABVK25_000767</name>
</gene>
<evidence type="ECO:0000256" key="8">
    <source>
        <dbReference type="ARBA" id="ARBA00022837"/>
    </source>
</evidence>
<dbReference type="Proteomes" id="UP001590951">
    <property type="component" value="Unassembled WGS sequence"/>
</dbReference>
<proteinExistence type="inferred from homology"/>
<feature type="transmembrane region" description="Helical" evidence="17">
    <location>
        <begin position="353"/>
        <end position="373"/>
    </location>
</feature>
<evidence type="ECO:0000256" key="7">
    <source>
        <dbReference type="ARBA" id="ARBA00022792"/>
    </source>
</evidence>
<feature type="region of interest" description="Disordered" evidence="18">
    <location>
        <begin position="80"/>
        <end position="122"/>
    </location>
</feature>
<protein>
    <recommendedName>
        <fullName evidence="17">Calcium uniporter protein</fullName>
    </recommendedName>
</protein>
<keyword evidence="7 17" id="KW-0999">Mitochondrion inner membrane</keyword>
<comment type="function">
    <text evidence="17">Mitochondrial inner membrane calcium uniporter that mediates calcium uptake into mitochondria. Mitochondrial calcium homeostasis plays key roles in cellular physiology and regulates cell bioenergetics, cytoplasmic calcium signals and activation of cell death pathways.</text>
</comment>
<comment type="subcellular location">
    <subcellularLocation>
        <location evidence="1 17">Mitochondrion inner membrane</location>
        <topology evidence="1 17">Multi-pass membrane protein</topology>
    </subcellularLocation>
</comment>
<keyword evidence="11 17" id="KW-0496">Mitochondrion</keyword>
<evidence type="ECO:0000256" key="14">
    <source>
        <dbReference type="ARBA" id="ARBA00036634"/>
    </source>
</evidence>
<evidence type="ECO:0000256" key="16">
    <source>
        <dbReference type="ARBA" id="ARBA00045938"/>
    </source>
</evidence>
<evidence type="ECO:0000256" key="18">
    <source>
        <dbReference type="SAM" id="MobiDB-lite"/>
    </source>
</evidence>
<keyword evidence="21" id="KW-1185">Reference proteome</keyword>
<evidence type="ECO:0000313" key="20">
    <source>
        <dbReference type="EMBL" id="KAL2059474.1"/>
    </source>
</evidence>
<feature type="compositionally biased region" description="Basic and acidic residues" evidence="18">
    <location>
        <begin position="85"/>
        <end position="104"/>
    </location>
</feature>
<evidence type="ECO:0000256" key="6">
    <source>
        <dbReference type="ARBA" id="ARBA00022692"/>
    </source>
</evidence>
<keyword evidence="4 17" id="KW-0109">Calcium transport</keyword>
<comment type="catalytic activity">
    <reaction evidence="14">
        <text>Ca(2+)(in) = Ca(2+)(out)</text>
        <dbReference type="Rhea" id="RHEA:29671"/>
        <dbReference type="ChEBI" id="CHEBI:29108"/>
    </reaction>
</comment>
<comment type="subunit">
    <text evidence="15">Homotetramer, assembles in a dimer or dimers configuration with two interfaces.</text>
</comment>
<evidence type="ECO:0000256" key="2">
    <source>
        <dbReference type="ARBA" id="ARBA00005653"/>
    </source>
</evidence>
<evidence type="ECO:0000256" key="3">
    <source>
        <dbReference type="ARBA" id="ARBA00022448"/>
    </source>
</evidence>
<dbReference type="InterPro" id="IPR039055">
    <property type="entry name" value="MCU_fam"/>
</dbReference>
<evidence type="ECO:0000256" key="4">
    <source>
        <dbReference type="ARBA" id="ARBA00022568"/>
    </source>
</evidence>
<feature type="transmembrane region" description="Helical" evidence="17">
    <location>
        <begin position="385"/>
        <end position="403"/>
    </location>
</feature>
<evidence type="ECO:0000256" key="1">
    <source>
        <dbReference type="ARBA" id="ARBA00004448"/>
    </source>
</evidence>
<name>A0ABR4BNU7_9LECA</name>
<evidence type="ECO:0000256" key="12">
    <source>
        <dbReference type="ARBA" id="ARBA00023136"/>
    </source>
</evidence>
<dbReference type="EMBL" id="JBHFEH010000001">
    <property type="protein sequence ID" value="KAL2059474.1"/>
    <property type="molecule type" value="Genomic_DNA"/>
</dbReference>
<dbReference type="InterPro" id="IPR006769">
    <property type="entry name" value="MCU_C"/>
</dbReference>
<keyword evidence="6 17" id="KW-0812">Transmembrane</keyword>
<keyword evidence="5 17" id="KW-0107">Calcium channel</keyword>
<evidence type="ECO:0000256" key="11">
    <source>
        <dbReference type="ARBA" id="ARBA00023128"/>
    </source>
</evidence>